<feature type="signal peptide" evidence="3">
    <location>
        <begin position="1"/>
        <end position="22"/>
    </location>
</feature>
<dbReference type="PROSITE" id="PS01186">
    <property type="entry name" value="EGF_2"/>
    <property type="match status" value="1"/>
</dbReference>
<dbReference type="InterPro" id="IPR013111">
    <property type="entry name" value="EGF_extracell"/>
</dbReference>
<evidence type="ECO:0000256" key="2">
    <source>
        <dbReference type="SAM" id="MobiDB-lite"/>
    </source>
</evidence>
<dbReference type="PANTHER" id="PTHR33459:SF7">
    <property type="entry name" value="DD-GDCA PROTEIN"/>
    <property type="match status" value="1"/>
</dbReference>
<evidence type="ECO:0000259" key="4">
    <source>
        <dbReference type="PROSITE" id="PS00022"/>
    </source>
</evidence>
<evidence type="ECO:0000259" key="5">
    <source>
        <dbReference type="PROSITE" id="PS01186"/>
    </source>
</evidence>
<keyword evidence="3" id="KW-0732">Signal</keyword>
<gene>
    <name evidence="6" type="ORF">NAEGRDRAFT_66884</name>
</gene>
<protein>
    <submittedName>
        <fullName evidence="6">Predicted protein</fullName>
    </submittedName>
</protein>
<dbReference type="Proteomes" id="UP000006671">
    <property type="component" value="Unassembled WGS sequence"/>
</dbReference>
<evidence type="ECO:0000313" key="6">
    <source>
        <dbReference type="EMBL" id="EFC45161.1"/>
    </source>
</evidence>
<feature type="chain" id="PRO_5003038567" evidence="3">
    <location>
        <begin position="23"/>
        <end position="652"/>
    </location>
</feature>
<organism evidence="7">
    <name type="scientific">Naegleria gruberi</name>
    <name type="common">Amoeba</name>
    <dbReference type="NCBI Taxonomy" id="5762"/>
    <lineage>
        <taxon>Eukaryota</taxon>
        <taxon>Discoba</taxon>
        <taxon>Heterolobosea</taxon>
        <taxon>Tetramitia</taxon>
        <taxon>Eutetramitia</taxon>
        <taxon>Vahlkampfiidae</taxon>
        <taxon>Naegleria</taxon>
    </lineage>
</organism>
<accession>D2VD25</accession>
<dbReference type="Pfam" id="PF07974">
    <property type="entry name" value="EGF_2"/>
    <property type="match status" value="1"/>
</dbReference>
<dbReference type="OrthoDB" id="410592at2759"/>
<reference evidence="6 7" key="1">
    <citation type="journal article" date="2010" name="Cell">
        <title>The genome of Naegleria gruberi illuminates early eukaryotic versatility.</title>
        <authorList>
            <person name="Fritz-Laylin L.K."/>
            <person name="Prochnik S.E."/>
            <person name="Ginger M.L."/>
            <person name="Dacks J.B."/>
            <person name="Carpenter M.L."/>
            <person name="Field M.C."/>
            <person name="Kuo A."/>
            <person name="Paredez A."/>
            <person name="Chapman J."/>
            <person name="Pham J."/>
            <person name="Shu S."/>
            <person name="Neupane R."/>
            <person name="Cipriano M."/>
            <person name="Mancuso J."/>
            <person name="Tu H."/>
            <person name="Salamov A."/>
            <person name="Lindquist E."/>
            <person name="Shapiro H."/>
            <person name="Lucas S."/>
            <person name="Grigoriev I.V."/>
            <person name="Cande W.Z."/>
            <person name="Fulton C."/>
            <person name="Rokhsar D.S."/>
            <person name="Dawson S.C."/>
        </authorList>
    </citation>
    <scope>NUCLEOTIDE SEQUENCE [LARGE SCALE GENOMIC DNA]</scope>
    <source>
        <strain evidence="6 7">NEG-M</strain>
    </source>
</reference>
<dbReference type="RefSeq" id="XP_002677905.1">
    <property type="nucleotide sequence ID" value="XM_002677859.1"/>
</dbReference>
<dbReference type="VEuPathDB" id="AmoebaDB:NAEGRDRAFT_66884"/>
<dbReference type="PANTHER" id="PTHR33459">
    <property type="entry name" value="DD-GDCA PROTEIN"/>
    <property type="match status" value="1"/>
</dbReference>
<feature type="domain" description="EGF-like" evidence="4 5">
    <location>
        <begin position="578"/>
        <end position="589"/>
    </location>
</feature>
<feature type="region of interest" description="Disordered" evidence="2">
    <location>
        <begin position="600"/>
        <end position="625"/>
    </location>
</feature>
<dbReference type="KEGG" id="ngr:NAEGRDRAFT_66884"/>
<proteinExistence type="predicted"/>
<keyword evidence="7" id="KW-1185">Reference proteome</keyword>
<evidence type="ECO:0000256" key="1">
    <source>
        <dbReference type="ARBA" id="ARBA00023157"/>
    </source>
</evidence>
<dbReference type="GeneID" id="8849031"/>
<dbReference type="InterPro" id="IPR052326">
    <property type="entry name" value="Diff-Dev_Assoc_Protein"/>
</dbReference>
<name>D2VD25_NAEGR</name>
<sequence length="652" mass="70115">MQASLLTIYCLFFFIAVKVVNAQTCTASSLISNFTSSQALSVRCQVGYAADTHQLQCRPYDVVFNENYGKPCNFTSECLLSFVCSDLSKICVPSKSRKLGEPCLARESCVADLACANGICAPLVDSYEKKLGEKCRYSDYTTNKYYYCASPNKCDYTTYPNYYCFENVYNGVGGFCGINETSFQFVLCNPGSLCNSKTQKCVTTYYNATLGDACNTFTTDSFIDCKSPFYCDAGKCFASAFVGAGESCNYKNTTSYIMNYCNSNFFCGPGSKCATSISSPLGGYCGLNGTDYYSCASGTASCYIDKCVPNVKSNVGGLCEIVNSTGSFSCNSSLYCFNNTCMEKGNLGQSCEHNTNSCNLGLVCRSVLLGSSPRTCENPGKKYDNCTSVSDCQRELFCKRSKCTNLNGDPVGSTCTFHSDCDSGLCLNNICSLNYNETTCSSDTICSNYESKCSCGSGKSTSNSSGKCASLKRCNALQSNINVCLGNNARGPLLTTIFDKYSSVHKACAKEFSQYYSCLRIGLTNAGNVPALPISGLDINADFDIDPAPTKFYKCGATISLGTNTCSGNGDCVADEVCKCYSGYFGSYCQSKVIPKPSNPIVPNKSLGNNNGGGSNRNETNPTSGFAANNSKENLLLLTFNMIILFLGISFQ</sequence>
<dbReference type="EMBL" id="GG738864">
    <property type="protein sequence ID" value="EFC45161.1"/>
    <property type="molecule type" value="Genomic_DNA"/>
</dbReference>
<evidence type="ECO:0000313" key="7">
    <source>
        <dbReference type="Proteomes" id="UP000006671"/>
    </source>
</evidence>
<dbReference type="PROSITE" id="PS00022">
    <property type="entry name" value="EGF_1"/>
    <property type="match status" value="1"/>
</dbReference>
<dbReference type="InterPro" id="IPR000742">
    <property type="entry name" value="EGF"/>
</dbReference>
<dbReference type="AlphaFoldDB" id="D2VD25"/>
<keyword evidence="1" id="KW-1015">Disulfide bond</keyword>
<evidence type="ECO:0000256" key="3">
    <source>
        <dbReference type="SAM" id="SignalP"/>
    </source>
</evidence>
<dbReference type="InParanoid" id="D2VD25"/>